<dbReference type="AlphaFoldDB" id="A0A6G7PTB6"/>
<keyword evidence="4" id="KW-0472">Membrane</keyword>
<keyword evidence="2" id="KW-0812">Transmembrane</keyword>
<sequence>MVLNRQNGQRLALFFLFAALIGVLVWAFVFIRHRMNYAVTNAVFVETNNIINLGFNRVSGRLLYLSKEEGDPVKKGEILAEIDPKDYQLRVERLSRELKALEKERSQKVIALNRLTKEVSLKEAMARAGLMSLKERLSAIRSRIEGLSAVVKQLTRDRDRFVSLYQARVVSKRRLEDIQTRLAQQEAERKALLARERALLAQIRAAEDKIRLTQAEKARVEEGRKALAALDERLASLRAQLLEAQRLVAYCRLKSPISGRVAKKYASAGDVLRPGAPVYALVNPRDVYILVLLEENKLQGIKIGAPARITIDAFPREVFQGVVSEILPTSAAKFALVPRDISAGEFTKVAQRIPIKIKITKGPVELLRIGLGGEVEIKRQP</sequence>
<keyword evidence="3" id="KW-1133">Transmembrane helix</keyword>
<accession>A0A6G7PTB6</accession>
<reference evidence="6 7" key="1">
    <citation type="submission" date="2020-02" db="EMBL/GenBank/DDBJ databases">
        <title>Genome analysis of Thermosulfuriphilus ammonigenes ST65T, an anaerobic thermophilic chemolithoautotrophic bacterium isolated from a deep-sea hydrothermal vent.</title>
        <authorList>
            <person name="Slobodkina G."/>
            <person name="Allioux M."/>
            <person name="Merkel A."/>
            <person name="Alain K."/>
            <person name="Jebbar M."/>
            <person name="Slobodkin A."/>
        </authorList>
    </citation>
    <scope>NUCLEOTIDE SEQUENCE [LARGE SCALE GENOMIC DNA]</scope>
    <source>
        <strain evidence="6 7">ST65</strain>
    </source>
</reference>
<dbReference type="GO" id="GO:0016020">
    <property type="term" value="C:membrane"/>
    <property type="evidence" value="ECO:0007669"/>
    <property type="project" value="UniProtKB-SubCell"/>
</dbReference>
<comment type="subcellular location">
    <subcellularLocation>
        <location evidence="1">Membrane</location>
        <topology evidence="1">Single-pass membrane protein</topology>
    </subcellularLocation>
</comment>
<dbReference type="InterPro" id="IPR058625">
    <property type="entry name" value="MdtA-like_BSH"/>
</dbReference>
<proteinExistence type="predicted"/>
<dbReference type="Pfam" id="PF25917">
    <property type="entry name" value="BSH_RND"/>
    <property type="match status" value="1"/>
</dbReference>
<dbReference type="RefSeq" id="WP_166031148.1">
    <property type="nucleotide sequence ID" value="NZ_CP048877.1"/>
</dbReference>
<evidence type="ECO:0000256" key="4">
    <source>
        <dbReference type="ARBA" id="ARBA00023136"/>
    </source>
</evidence>
<evidence type="ECO:0000256" key="2">
    <source>
        <dbReference type="ARBA" id="ARBA00022692"/>
    </source>
</evidence>
<gene>
    <name evidence="6" type="ORF">G4V39_00950</name>
</gene>
<evidence type="ECO:0000256" key="3">
    <source>
        <dbReference type="ARBA" id="ARBA00022989"/>
    </source>
</evidence>
<name>A0A6G7PTB6_9BACT</name>
<protein>
    <submittedName>
        <fullName evidence="6">HlyD family efflux transporter periplasmic adaptor subunit</fullName>
    </submittedName>
</protein>
<feature type="domain" description="Multidrug resistance protein MdtA-like barrel-sandwich hybrid" evidence="5">
    <location>
        <begin position="57"/>
        <end position="277"/>
    </location>
</feature>
<evidence type="ECO:0000313" key="6">
    <source>
        <dbReference type="EMBL" id="QIJ70925.1"/>
    </source>
</evidence>
<dbReference type="Proteomes" id="UP000502179">
    <property type="component" value="Chromosome"/>
</dbReference>
<evidence type="ECO:0000259" key="5">
    <source>
        <dbReference type="Pfam" id="PF25917"/>
    </source>
</evidence>
<evidence type="ECO:0000313" key="7">
    <source>
        <dbReference type="Proteomes" id="UP000502179"/>
    </source>
</evidence>
<dbReference type="Gene3D" id="2.40.30.170">
    <property type="match status" value="1"/>
</dbReference>
<dbReference type="Gene3D" id="2.40.50.100">
    <property type="match status" value="1"/>
</dbReference>
<dbReference type="PRINTS" id="PR01490">
    <property type="entry name" value="RTXTOXIND"/>
</dbReference>
<dbReference type="InterPro" id="IPR050739">
    <property type="entry name" value="MFP"/>
</dbReference>
<keyword evidence="7" id="KW-1185">Reference proteome</keyword>
<dbReference type="EMBL" id="CP048877">
    <property type="protein sequence ID" value="QIJ70925.1"/>
    <property type="molecule type" value="Genomic_DNA"/>
</dbReference>
<organism evidence="6 7">
    <name type="scientific">Thermosulfuriphilus ammonigenes</name>
    <dbReference type="NCBI Taxonomy" id="1936021"/>
    <lineage>
        <taxon>Bacteria</taxon>
        <taxon>Pseudomonadati</taxon>
        <taxon>Thermodesulfobacteriota</taxon>
        <taxon>Thermodesulfobacteria</taxon>
        <taxon>Thermodesulfobacteriales</taxon>
        <taxon>Thermodesulfobacteriaceae</taxon>
        <taxon>Thermosulfuriphilus</taxon>
    </lineage>
</organism>
<dbReference type="PANTHER" id="PTHR30386:SF26">
    <property type="entry name" value="TRANSPORT PROTEIN COMB"/>
    <property type="match status" value="1"/>
</dbReference>
<dbReference type="KEGG" id="tav:G4V39_00950"/>
<evidence type="ECO:0000256" key="1">
    <source>
        <dbReference type="ARBA" id="ARBA00004167"/>
    </source>
</evidence>
<dbReference type="PANTHER" id="PTHR30386">
    <property type="entry name" value="MEMBRANE FUSION SUBUNIT OF EMRAB-TOLC MULTIDRUG EFFLUX PUMP"/>
    <property type="match status" value="1"/>
</dbReference>
<dbReference type="GO" id="GO:0055085">
    <property type="term" value="P:transmembrane transport"/>
    <property type="evidence" value="ECO:0007669"/>
    <property type="project" value="InterPro"/>
</dbReference>
<dbReference type="SUPFAM" id="SSF111369">
    <property type="entry name" value="HlyD-like secretion proteins"/>
    <property type="match status" value="2"/>
</dbReference>